<evidence type="ECO:0000256" key="9">
    <source>
        <dbReference type="ARBA" id="ARBA00022840"/>
    </source>
</evidence>
<dbReference type="InterPro" id="IPR006674">
    <property type="entry name" value="HD_domain"/>
</dbReference>
<feature type="domain" description="HD" evidence="13">
    <location>
        <begin position="225"/>
        <end position="326"/>
    </location>
</feature>
<dbReference type="InterPro" id="IPR012006">
    <property type="entry name" value="CCA_bact"/>
</dbReference>
<protein>
    <recommendedName>
        <fullName evidence="12">Multifunctional CCA protein</fullName>
    </recommendedName>
    <domain>
        <recommendedName>
            <fullName evidence="12">CCA-adding enzyme</fullName>
            <ecNumber evidence="12">2.7.7.72</ecNumber>
        </recommendedName>
        <alternativeName>
            <fullName evidence="12">CCA tRNA nucleotidyltransferase</fullName>
        </alternativeName>
        <alternativeName>
            <fullName evidence="12">tRNA CCA-pyrophosphorylase</fullName>
        </alternativeName>
        <alternativeName>
            <fullName evidence="12">tRNA adenylyl-/cytidylyl-transferase</fullName>
        </alternativeName>
        <alternativeName>
            <fullName evidence="12">tRNA nucleotidyltransferase</fullName>
        </alternativeName>
        <alternativeName>
            <fullName evidence="12">tRNA-NT</fullName>
        </alternativeName>
    </domain>
    <domain>
        <recommendedName>
            <fullName evidence="12">2'-nucleotidase</fullName>
            <ecNumber evidence="12">3.1.3.-</ecNumber>
        </recommendedName>
    </domain>
    <domain>
        <recommendedName>
            <fullName evidence="12">2',3'-cyclic phosphodiesterase</fullName>
            <ecNumber evidence="12">3.1.4.-</ecNumber>
        </recommendedName>
    </domain>
    <domain>
        <recommendedName>
            <fullName evidence="12">Phosphatase</fullName>
        </recommendedName>
    </domain>
</protein>
<dbReference type="PANTHER" id="PTHR47545">
    <property type="entry name" value="MULTIFUNCTIONAL CCA PROTEIN"/>
    <property type="match status" value="1"/>
</dbReference>
<keyword evidence="8 12" id="KW-0378">Hydrolase</keyword>
<feature type="binding site" evidence="12">
    <location>
        <position position="11"/>
    </location>
    <ligand>
        <name>ATP</name>
        <dbReference type="ChEBI" id="CHEBI:30616"/>
    </ligand>
</feature>
<dbReference type="RefSeq" id="WP_086487418.1">
    <property type="nucleotide sequence ID" value="NZ_MSLT01000007.1"/>
</dbReference>
<comment type="function">
    <text evidence="12">Catalyzes the addition and repair of the essential 3'-terminal CCA sequence in tRNAs without using a nucleic acid template. Adds these three nucleotides in the order of C, C, and A to the tRNA nucleotide-73, using CTP and ATP as substrates and producing inorganic pyrophosphate. tRNA 3'-terminal CCA addition is required both for tRNA processing and repair. Also involved in tRNA surveillance by mediating tandem CCA addition to generate a CCACCA at the 3' terminus of unstable tRNAs. While stable tRNAs receive only 3'-terminal CCA, unstable tRNAs are marked with CCACCA and rapidly degraded.</text>
</comment>
<keyword evidence="10 12" id="KW-0460">Magnesium</keyword>
<dbReference type="HAMAP" id="MF_01262">
    <property type="entry name" value="CCA_bact_type2"/>
    <property type="match status" value="1"/>
</dbReference>
<dbReference type="InterPro" id="IPR050124">
    <property type="entry name" value="tRNA_CCA-adding_enzyme"/>
</dbReference>
<keyword evidence="4 12" id="KW-0548">Nucleotidyltransferase</keyword>
<dbReference type="PANTHER" id="PTHR47545:SF1">
    <property type="entry name" value="MULTIFUNCTIONAL CCA PROTEIN"/>
    <property type="match status" value="1"/>
</dbReference>
<proteinExistence type="inferred from homology"/>
<feature type="binding site" evidence="12">
    <location>
        <position position="23"/>
    </location>
    <ligand>
        <name>Mg(2+)</name>
        <dbReference type="ChEBI" id="CHEBI:18420"/>
    </ligand>
</feature>
<evidence type="ECO:0000256" key="8">
    <source>
        <dbReference type="ARBA" id="ARBA00022801"/>
    </source>
</evidence>
<evidence type="ECO:0000256" key="11">
    <source>
        <dbReference type="ARBA" id="ARBA00022884"/>
    </source>
</evidence>
<evidence type="ECO:0000256" key="4">
    <source>
        <dbReference type="ARBA" id="ARBA00022695"/>
    </source>
</evidence>
<keyword evidence="12" id="KW-0511">Multifunctional enzyme</keyword>
<accession>A0A251X9X4</accession>
<feature type="binding site" evidence="12">
    <location>
        <position position="140"/>
    </location>
    <ligand>
        <name>CTP</name>
        <dbReference type="ChEBI" id="CHEBI:37563"/>
    </ligand>
</feature>
<dbReference type="GO" id="GO:0001680">
    <property type="term" value="P:tRNA 3'-terminal CCA addition"/>
    <property type="evidence" value="ECO:0007669"/>
    <property type="project" value="UniProtKB-UniRule"/>
</dbReference>
<keyword evidence="7 12" id="KW-0692">RNA repair</keyword>
<dbReference type="Proteomes" id="UP000194798">
    <property type="component" value="Unassembled WGS sequence"/>
</dbReference>
<comment type="catalytic activity">
    <reaction evidence="12">
        <text>a tRNA precursor + 2 CTP + ATP = a tRNA with a 3' CCA end + 3 diphosphate</text>
        <dbReference type="Rhea" id="RHEA:14433"/>
        <dbReference type="Rhea" id="RHEA-COMP:10465"/>
        <dbReference type="Rhea" id="RHEA-COMP:10468"/>
        <dbReference type="ChEBI" id="CHEBI:30616"/>
        <dbReference type="ChEBI" id="CHEBI:33019"/>
        <dbReference type="ChEBI" id="CHEBI:37563"/>
        <dbReference type="ChEBI" id="CHEBI:74896"/>
        <dbReference type="ChEBI" id="CHEBI:83071"/>
        <dbReference type="EC" id="2.7.7.72"/>
    </reaction>
</comment>
<keyword evidence="6 12" id="KW-0547">Nucleotide-binding</keyword>
<dbReference type="SUPFAM" id="SSF81301">
    <property type="entry name" value="Nucleotidyltransferase"/>
    <property type="match status" value="1"/>
</dbReference>
<dbReference type="OrthoDB" id="9805698at2"/>
<comment type="miscellaneous">
    <text evidence="12">A single active site specifically recognizes both ATP and CTP and is responsible for their addition.</text>
</comment>
<feature type="binding site" evidence="12">
    <location>
        <position position="91"/>
    </location>
    <ligand>
        <name>ATP</name>
        <dbReference type="ChEBI" id="CHEBI:30616"/>
    </ligand>
</feature>
<feature type="binding site" evidence="12">
    <location>
        <position position="91"/>
    </location>
    <ligand>
        <name>CTP</name>
        <dbReference type="ChEBI" id="CHEBI:37563"/>
    </ligand>
</feature>
<sequence length="404" mass="46003">MDIYRVGGAVRDRLLGRDSQDNDWVIVGATAEQLLNQGFTQVGKDFPVFLHPKTQEEYALARTERKTHKGYKGFAVTADNSVTLEQDLQRRDLTINAMAETTDGQLIDPYGGYQDLQAGILRHVSPAFAEDPVRILRVARFAARYNFTIARETHALMCDMVQQGEVNALVPERVWQETEKALSEPYCWRFVTVLRDCGALAVLFPELDRLFGVPQPATYHPEIDTGEHILLALQQARQLTEDSVIIFAVLTHDLGKGITDPTQWPHHYGHEQLGVNLIIQLCKRFKIPKAHEELAKLVAEYHTHCHQLLQLNPKTILKTLLAVDAIRRPHRFEQFLQACEADARGRTGFEARDYPQARLFASALKTLQTVDYHDLLEKELQGKLFAEALHKKRLQALVDWRNSV</sequence>
<keyword evidence="15" id="KW-1185">Reference proteome</keyword>
<evidence type="ECO:0000256" key="1">
    <source>
        <dbReference type="ARBA" id="ARBA00022596"/>
    </source>
</evidence>
<keyword evidence="9 12" id="KW-0067">ATP-binding</keyword>
<evidence type="ECO:0000259" key="13">
    <source>
        <dbReference type="PROSITE" id="PS51831"/>
    </source>
</evidence>
<feature type="binding site" evidence="12">
    <location>
        <position position="140"/>
    </location>
    <ligand>
        <name>ATP</name>
        <dbReference type="ChEBI" id="CHEBI:30616"/>
    </ligand>
</feature>
<dbReference type="HAMAP" id="MF_01261">
    <property type="entry name" value="CCA_bact_type1"/>
    <property type="match status" value="1"/>
</dbReference>
<feature type="binding site" evidence="12">
    <location>
        <position position="137"/>
    </location>
    <ligand>
        <name>ATP</name>
        <dbReference type="ChEBI" id="CHEBI:30616"/>
    </ligand>
</feature>
<keyword evidence="1 12" id="KW-0533">Nickel</keyword>
<dbReference type="GO" id="GO:0004112">
    <property type="term" value="F:cyclic-nucleotide phosphodiesterase activity"/>
    <property type="evidence" value="ECO:0007669"/>
    <property type="project" value="UniProtKB-UniRule"/>
</dbReference>
<dbReference type="GO" id="GO:0004810">
    <property type="term" value="F:CCA tRNA nucleotidyltransferase activity"/>
    <property type="evidence" value="ECO:0007669"/>
    <property type="project" value="UniProtKB-UniRule"/>
</dbReference>
<evidence type="ECO:0000313" key="14">
    <source>
        <dbReference type="EMBL" id="OUD14984.1"/>
    </source>
</evidence>
<dbReference type="EC" id="3.1.3.-" evidence="12"/>
<dbReference type="GO" id="GO:0160016">
    <property type="term" value="F:CCACCA tRNA nucleotidyltransferase activity"/>
    <property type="evidence" value="ECO:0007669"/>
    <property type="project" value="RHEA"/>
</dbReference>
<dbReference type="Pfam" id="PF01743">
    <property type="entry name" value="PolyA_pol"/>
    <property type="match status" value="1"/>
</dbReference>
<feature type="binding site" evidence="12">
    <location>
        <position position="8"/>
    </location>
    <ligand>
        <name>CTP</name>
        <dbReference type="ChEBI" id="CHEBI:37563"/>
    </ligand>
</feature>
<comment type="cofactor">
    <cofactor evidence="12">
        <name>Mg(2+)</name>
        <dbReference type="ChEBI" id="CHEBI:18420"/>
    </cofactor>
    <text evidence="12">Magnesium is required for nucleotidyltransferase activity.</text>
</comment>
<comment type="catalytic activity">
    <reaction evidence="12">
        <text>a tRNA with a 3' CCA end + 2 CTP + ATP = a tRNA with a 3' CCACCA end + 3 diphosphate</text>
        <dbReference type="Rhea" id="RHEA:76235"/>
        <dbReference type="Rhea" id="RHEA-COMP:10468"/>
        <dbReference type="Rhea" id="RHEA-COMP:18655"/>
        <dbReference type="ChEBI" id="CHEBI:30616"/>
        <dbReference type="ChEBI" id="CHEBI:33019"/>
        <dbReference type="ChEBI" id="CHEBI:37563"/>
        <dbReference type="ChEBI" id="CHEBI:83071"/>
        <dbReference type="ChEBI" id="CHEBI:195187"/>
    </reaction>
</comment>
<dbReference type="InterPro" id="IPR002646">
    <property type="entry name" value="PolA_pol_head_dom"/>
</dbReference>
<evidence type="ECO:0000313" key="15">
    <source>
        <dbReference type="Proteomes" id="UP000194798"/>
    </source>
</evidence>
<keyword evidence="3 12" id="KW-0819">tRNA processing</keyword>
<feature type="binding site" evidence="12">
    <location>
        <position position="11"/>
    </location>
    <ligand>
        <name>CTP</name>
        <dbReference type="ChEBI" id="CHEBI:37563"/>
    </ligand>
</feature>
<dbReference type="PROSITE" id="PS51831">
    <property type="entry name" value="HD"/>
    <property type="match status" value="1"/>
</dbReference>
<feature type="binding site" evidence="12">
    <location>
        <position position="21"/>
    </location>
    <ligand>
        <name>Mg(2+)</name>
        <dbReference type="ChEBI" id="CHEBI:18420"/>
    </ligand>
</feature>
<feature type="binding site" evidence="12">
    <location>
        <position position="8"/>
    </location>
    <ligand>
        <name>ATP</name>
        <dbReference type="ChEBI" id="CHEBI:30616"/>
    </ligand>
</feature>
<comment type="cofactor">
    <cofactor evidence="12">
        <name>Ni(2+)</name>
        <dbReference type="ChEBI" id="CHEBI:49786"/>
    </cofactor>
    <text evidence="12">Nickel for phosphatase activity.</text>
</comment>
<comment type="caution">
    <text evidence="14">The sequence shown here is derived from an EMBL/GenBank/DDBJ whole genome shotgun (WGS) entry which is preliminary data.</text>
</comment>
<dbReference type="GO" id="GO:0000049">
    <property type="term" value="F:tRNA binding"/>
    <property type="evidence" value="ECO:0007669"/>
    <property type="project" value="UniProtKB-UniRule"/>
</dbReference>
<evidence type="ECO:0000256" key="10">
    <source>
        <dbReference type="ARBA" id="ARBA00022842"/>
    </source>
</evidence>
<comment type="similarity">
    <text evidence="12">Belongs to the tRNA nucleotidyltransferase/poly(A) polymerase family. Bacterial CCA-adding enzyme type 1 subfamily.</text>
</comment>
<feature type="binding site" evidence="12">
    <location>
        <position position="137"/>
    </location>
    <ligand>
        <name>CTP</name>
        <dbReference type="ChEBI" id="CHEBI:37563"/>
    </ligand>
</feature>
<dbReference type="Gene3D" id="1.10.3090.10">
    <property type="entry name" value="cca-adding enzyme, domain 2"/>
    <property type="match status" value="1"/>
</dbReference>
<evidence type="ECO:0000256" key="5">
    <source>
        <dbReference type="ARBA" id="ARBA00022723"/>
    </source>
</evidence>
<dbReference type="Pfam" id="PF01966">
    <property type="entry name" value="HD"/>
    <property type="match status" value="1"/>
</dbReference>
<dbReference type="InterPro" id="IPR032828">
    <property type="entry name" value="PolyA_RNA-bd"/>
</dbReference>
<keyword evidence="2 12" id="KW-0808">Transferase</keyword>
<evidence type="ECO:0000256" key="2">
    <source>
        <dbReference type="ARBA" id="ARBA00022679"/>
    </source>
</evidence>
<dbReference type="GO" id="GO:0042245">
    <property type="term" value="P:RNA repair"/>
    <property type="evidence" value="ECO:0007669"/>
    <property type="project" value="UniProtKB-KW"/>
</dbReference>
<reference evidence="14 15" key="1">
    <citation type="submission" date="2016-12" db="EMBL/GenBank/DDBJ databases">
        <title>Thioflexothrix psekupsii D3 genome sequencing and assembly.</title>
        <authorList>
            <person name="Fomenkov A."/>
            <person name="Vincze T."/>
            <person name="Grabovich M."/>
            <person name="Anton B.P."/>
            <person name="Dubinina G."/>
            <person name="Orlova M."/>
            <person name="Belousova E."/>
            <person name="Roberts R.J."/>
        </authorList>
    </citation>
    <scope>NUCLEOTIDE SEQUENCE [LARGE SCALE GENOMIC DNA]</scope>
    <source>
        <strain evidence="14">D3</strain>
    </source>
</reference>
<dbReference type="PIRSF" id="PIRSF000813">
    <property type="entry name" value="CCA_bact"/>
    <property type="match status" value="1"/>
</dbReference>
<dbReference type="Gene3D" id="3.30.460.10">
    <property type="entry name" value="Beta Polymerase, domain 2"/>
    <property type="match status" value="1"/>
</dbReference>
<name>A0A251X9X4_9GAMM</name>
<dbReference type="NCBIfam" id="NF008137">
    <property type="entry name" value="PRK10885.1"/>
    <property type="match status" value="1"/>
</dbReference>
<organism evidence="14 15">
    <name type="scientific">Thioflexithrix psekupsensis</name>
    <dbReference type="NCBI Taxonomy" id="1570016"/>
    <lineage>
        <taxon>Bacteria</taxon>
        <taxon>Pseudomonadati</taxon>
        <taxon>Pseudomonadota</taxon>
        <taxon>Gammaproteobacteria</taxon>
        <taxon>Thiotrichales</taxon>
        <taxon>Thioflexithrix</taxon>
    </lineage>
</organism>
<gene>
    <name evidence="12" type="primary">cca</name>
    <name evidence="14" type="ORF">TPSD3_04585</name>
</gene>
<evidence type="ECO:0000256" key="6">
    <source>
        <dbReference type="ARBA" id="ARBA00022741"/>
    </source>
</evidence>
<dbReference type="GO" id="GO:0005524">
    <property type="term" value="F:ATP binding"/>
    <property type="evidence" value="ECO:0007669"/>
    <property type="project" value="UniProtKB-UniRule"/>
</dbReference>
<comment type="subunit">
    <text evidence="12">Monomer. Can also form homodimers and oligomers.</text>
</comment>
<dbReference type="CDD" id="cd05398">
    <property type="entry name" value="NT_ClassII-CCAase"/>
    <property type="match status" value="1"/>
</dbReference>
<comment type="domain">
    <text evidence="12">Comprises two domains: an N-terminal domain containing the nucleotidyltransferase activity and a C-terminal HD domain associated with both phosphodiesterase and phosphatase activities.</text>
</comment>
<evidence type="ECO:0000256" key="7">
    <source>
        <dbReference type="ARBA" id="ARBA00022800"/>
    </source>
</evidence>
<dbReference type="CDD" id="cd00077">
    <property type="entry name" value="HDc"/>
    <property type="match status" value="1"/>
</dbReference>
<dbReference type="GO" id="GO:0000287">
    <property type="term" value="F:magnesium ion binding"/>
    <property type="evidence" value="ECO:0007669"/>
    <property type="project" value="UniProtKB-UniRule"/>
</dbReference>
<evidence type="ECO:0000256" key="3">
    <source>
        <dbReference type="ARBA" id="ARBA00022694"/>
    </source>
</evidence>
<keyword evidence="11 12" id="KW-0694">RNA-binding</keyword>
<dbReference type="InterPro" id="IPR003607">
    <property type="entry name" value="HD/PDEase_dom"/>
</dbReference>
<dbReference type="AlphaFoldDB" id="A0A251X9X4"/>
<dbReference type="EC" id="3.1.4.-" evidence="12"/>
<dbReference type="EMBL" id="MSLT01000007">
    <property type="protein sequence ID" value="OUD14984.1"/>
    <property type="molecule type" value="Genomic_DNA"/>
</dbReference>
<keyword evidence="5 12" id="KW-0479">Metal-binding</keyword>
<dbReference type="InterPro" id="IPR043519">
    <property type="entry name" value="NT_sf"/>
</dbReference>
<dbReference type="EC" id="2.7.7.72" evidence="12"/>
<evidence type="ECO:0000256" key="12">
    <source>
        <dbReference type="HAMAP-Rule" id="MF_01261"/>
    </source>
</evidence>
<dbReference type="GO" id="GO:0016791">
    <property type="term" value="F:phosphatase activity"/>
    <property type="evidence" value="ECO:0007669"/>
    <property type="project" value="UniProtKB-UniRule"/>
</dbReference>
<dbReference type="Pfam" id="PF12627">
    <property type="entry name" value="PolyA_pol_RNAbd"/>
    <property type="match status" value="1"/>
</dbReference>
<dbReference type="SUPFAM" id="SSF81891">
    <property type="entry name" value="Poly A polymerase C-terminal region-like"/>
    <property type="match status" value="1"/>
</dbReference>